<feature type="region of interest" description="Disordered" evidence="8">
    <location>
        <begin position="1068"/>
        <end position="1090"/>
    </location>
</feature>
<name>A0AAN6PWH0_9PEZI</name>
<protein>
    <recommendedName>
        <fullName evidence="2">chitinase</fullName>
        <ecNumber evidence="2">3.2.1.14</ecNumber>
    </recommendedName>
</protein>
<feature type="signal peptide" evidence="9">
    <location>
        <begin position="1"/>
        <end position="30"/>
    </location>
</feature>
<feature type="region of interest" description="Disordered" evidence="8">
    <location>
        <begin position="1577"/>
        <end position="1633"/>
    </location>
</feature>
<gene>
    <name evidence="12" type="ORF">N658DRAFT_489265</name>
</gene>
<evidence type="ECO:0000256" key="9">
    <source>
        <dbReference type="SAM" id="SignalP"/>
    </source>
</evidence>
<dbReference type="InterPro" id="IPR029070">
    <property type="entry name" value="Chitinase_insertion_sf"/>
</dbReference>
<keyword evidence="5 12" id="KW-0378">Hydrolase</keyword>
<feature type="compositionally biased region" description="Pro residues" evidence="8">
    <location>
        <begin position="76"/>
        <end position="85"/>
    </location>
</feature>
<feature type="compositionally biased region" description="Pro residues" evidence="8">
    <location>
        <begin position="1591"/>
        <end position="1607"/>
    </location>
</feature>
<dbReference type="EMBL" id="MU863677">
    <property type="protein sequence ID" value="KAK4097355.1"/>
    <property type="molecule type" value="Genomic_DNA"/>
</dbReference>
<dbReference type="Gene3D" id="3.40.50.200">
    <property type="entry name" value="Peptidase S8/S53 domain"/>
    <property type="match status" value="1"/>
</dbReference>
<comment type="similarity">
    <text evidence="1">Belongs to the glycosyl hydrolase 18 family. Chitinase class V subfamily.</text>
</comment>
<sequence length="1810" mass="195681">MVRVGIARPAFWGLATLSLLFVCLLPVLYTTTSEHQRDTFRQHPRRWPFPRDEQHDDSIHVVPFVNQGPTHQSPARTPPQPPSSPSSPAVLYDLAARDAHHNVSLAKRDGPLYCNDGPCIDGSCCGKDHICGFGPDFCGDGCLSQCNAKAMCGEYSENAEMPCGLKLCCSAMGWCGTTTEFCHNADPLRGTLPCQAGYGSCYISGAPSCPYGGGSTNGRMVGYYQSWNVRNRVCNKVAPRDLDTTGYTHLFYSFANIDPATYRIAPAHADDPAMMREFTSLAKDGLQTWIAIGGFDFSDPGTPTHTTWSDLCATKARRAEFINSVREYMDEYGFQGVDLDWEYPGDPSRGGNGLDDTKNLVLLVKEMRAAYGNAYGISLTLAPDYWYLRWFDPKGMEPYVDFFGFMAYDLHGSWDSDVLALGKKVRGQADIREIANNTVPLWFDGLDPAKINFGLAMYGRGYTLADPSCNQLLCPFAGASDPAPCTNSNGVMSLLEIQQLIKRRGLTPQYLADSMMKQITWDDQWIGYDDEETFAAKKAWADSRCFGGTMVWSIDFQVTGSGNSEDETYGDVVYVGSEVFQEPTAQCPAPCVMVYPPSTLSEPKVVTIPPYTAALEVGTTTTTVVVVPTMVTTTITIIDFFNHYVTSEQQPGEVMTLRPSFQPPPATVVVTGEDGQTTIRTVVFPPIGGGVGSGPTQGQTGGAQTTMIPSPATDWPWVPPPTATPEPDVDDDDEVVPPFLQDPDPTPPPPDSTTTSPFPADPTASIEPVIDPEKPIPPGGTRVRCNFWFFFICISWLDLNIKVDWWDIVLPPGGIGPGPPPVGLLKLPPGWKIQCPGPLPCLPPWPKMTVGPGGEFPPEPAKPTPCEVTTATLTIESTSYGTTTTEGTVRTTTTRTFSSEFPILGCAITDATIATTVTACSVRPTPLARRWADAGAAAAARRDDWASIDHDNGHGVAADSSTALATGFGAPLSMRADGDDECEDPTLVDAFCTPKDPTDEATALEWKEGLENDRDADPMQYEDFTVVEISQPWYMVGFVYLTQVRLDYLRVLQASGFIYEPAPGRKRWQPPSQPASFGAAPILNDTKPAPKNRDTLAKRAGVVDWKPHWALGYISVPPRRNINLGAGGWLDRWTQTYKYQRDDSDCQGQYVYVVENQFDATHPSLTSSGATVELLRAPRQYGAWHNNLAADSEHATAAASLVAGQLNGICGNGKVTLVGTQIRSKYLTSGRGTAGANLMLIEALLDTLEHISDRGTQARSVVLLTWSFNPPPPGYDDVLDLIHYIFEILDHQKIAVVMASGNAHNNDMHNLTPVNQLPQTLVTDIPNLILVGASDQQSRMAMFSRVGLDMIWAPGTAVRVAGPRGNDQSLETVDGTSYSAPLVAGLVAYYRGVMYEPGEESPLDEPQVVKAALKALSRTVQIRMYPQTKEPYMSNSGNKFSWLVPTVWNGQLDDDTSCLLDAEAEGCPEIDLTRESGEISIDDLDNSCDNIPITKKRGLRGVGRPPRARRQSGGSCPLLPGEGGGSGGSGGDDGGLGDQLGPSKTVTYLSGTPSPTCTANCGTYCADFWCRPDQTGQPPHFIEPTRLPPSTTGPPPSGTSSVRPPPASNTVPEPGTTTSPPPDLPDLPDDPWPSNCVSTRTFTRCAAPGGGHIVCVESSMCAATSTSAPPSSPTPTEPSSRPWVAIYFSELTTSSGWGTPYWSRYWSVYEGEGNRADYCGDSSVFEKTDSGATLQDPGFPGSDLGSFRAHGRICRYRSAGRGAAGRVECEGTNPGWWETCRVVQDDGIGGCGFFDNPMYKPVLVCSWGEV</sequence>
<dbReference type="GO" id="GO:0005975">
    <property type="term" value="P:carbohydrate metabolic process"/>
    <property type="evidence" value="ECO:0007669"/>
    <property type="project" value="InterPro"/>
</dbReference>
<comment type="caution">
    <text evidence="7">Lacks conserved residue(s) required for the propagation of feature annotation.</text>
</comment>
<dbReference type="EC" id="3.2.1.14" evidence="2"/>
<feature type="compositionally biased region" description="Polar residues" evidence="8">
    <location>
        <begin position="1608"/>
        <end position="1618"/>
    </location>
</feature>
<evidence type="ECO:0000259" key="11">
    <source>
        <dbReference type="PROSITE" id="PS51910"/>
    </source>
</evidence>
<dbReference type="InterPro" id="IPR050314">
    <property type="entry name" value="Glycosyl_Hydrlase_18"/>
</dbReference>
<evidence type="ECO:0000256" key="6">
    <source>
        <dbReference type="ARBA" id="ARBA00022825"/>
    </source>
</evidence>
<dbReference type="GO" id="GO:0008061">
    <property type="term" value="F:chitin binding"/>
    <property type="evidence" value="ECO:0007669"/>
    <property type="project" value="UniProtKB-UniRule"/>
</dbReference>
<feature type="compositionally biased region" description="Gly residues" evidence="8">
    <location>
        <begin position="687"/>
        <end position="701"/>
    </location>
</feature>
<dbReference type="PROSITE" id="PS00026">
    <property type="entry name" value="CHIT_BIND_I_1"/>
    <property type="match status" value="1"/>
</dbReference>
<dbReference type="PROSITE" id="PS00138">
    <property type="entry name" value="SUBTILASE_SER"/>
    <property type="match status" value="1"/>
</dbReference>
<feature type="compositionally biased region" description="Low complexity" evidence="8">
    <location>
        <begin position="702"/>
        <end position="716"/>
    </location>
</feature>
<feature type="disulfide bond" evidence="7">
    <location>
        <begin position="163"/>
        <end position="175"/>
    </location>
</feature>
<dbReference type="InterPro" id="IPR017853">
    <property type="entry name" value="GH"/>
</dbReference>
<organism evidence="12 13">
    <name type="scientific">Parathielavia hyrcaniae</name>
    <dbReference type="NCBI Taxonomy" id="113614"/>
    <lineage>
        <taxon>Eukaryota</taxon>
        <taxon>Fungi</taxon>
        <taxon>Dikarya</taxon>
        <taxon>Ascomycota</taxon>
        <taxon>Pezizomycotina</taxon>
        <taxon>Sordariomycetes</taxon>
        <taxon>Sordariomycetidae</taxon>
        <taxon>Sordariales</taxon>
        <taxon>Chaetomiaceae</taxon>
        <taxon>Parathielavia</taxon>
    </lineage>
</organism>
<keyword evidence="3 7" id="KW-0147">Chitin-binding</keyword>
<dbReference type="GO" id="GO:0004252">
    <property type="term" value="F:serine-type endopeptidase activity"/>
    <property type="evidence" value="ECO:0007669"/>
    <property type="project" value="InterPro"/>
</dbReference>
<dbReference type="PANTHER" id="PTHR11177">
    <property type="entry name" value="CHITINASE"/>
    <property type="match status" value="1"/>
</dbReference>
<dbReference type="GO" id="GO:0006508">
    <property type="term" value="P:proteolysis"/>
    <property type="evidence" value="ECO:0007669"/>
    <property type="project" value="UniProtKB-KW"/>
</dbReference>
<dbReference type="SUPFAM" id="SSF54556">
    <property type="entry name" value="Chitinase insertion domain"/>
    <property type="match status" value="1"/>
</dbReference>
<keyword evidence="13" id="KW-1185">Reference proteome</keyword>
<evidence type="ECO:0000256" key="4">
    <source>
        <dbReference type="ARBA" id="ARBA00022670"/>
    </source>
</evidence>
<accession>A0AAN6PWH0</accession>
<reference evidence="12" key="1">
    <citation type="journal article" date="2023" name="Mol. Phylogenet. Evol.">
        <title>Genome-scale phylogeny and comparative genomics of the fungal order Sordariales.</title>
        <authorList>
            <person name="Hensen N."/>
            <person name="Bonometti L."/>
            <person name="Westerberg I."/>
            <person name="Brannstrom I.O."/>
            <person name="Guillou S."/>
            <person name="Cros-Aarteil S."/>
            <person name="Calhoun S."/>
            <person name="Haridas S."/>
            <person name="Kuo A."/>
            <person name="Mondo S."/>
            <person name="Pangilinan J."/>
            <person name="Riley R."/>
            <person name="LaButti K."/>
            <person name="Andreopoulos B."/>
            <person name="Lipzen A."/>
            <person name="Chen C."/>
            <person name="Yan M."/>
            <person name="Daum C."/>
            <person name="Ng V."/>
            <person name="Clum A."/>
            <person name="Steindorff A."/>
            <person name="Ohm R.A."/>
            <person name="Martin F."/>
            <person name="Silar P."/>
            <person name="Natvig D.O."/>
            <person name="Lalanne C."/>
            <person name="Gautier V."/>
            <person name="Ament-Velasquez S.L."/>
            <person name="Kruys A."/>
            <person name="Hutchinson M.I."/>
            <person name="Powell A.J."/>
            <person name="Barry K."/>
            <person name="Miller A.N."/>
            <person name="Grigoriev I.V."/>
            <person name="Debuchy R."/>
            <person name="Gladieux P."/>
            <person name="Hiltunen Thoren M."/>
            <person name="Johannesson H."/>
        </authorList>
    </citation>
    <scope>NUCLEOTIDE SEQUENCE</scope>
    <source>
        <strain evidence="12">CBS 757.83</strain>
    </source>
</reference>
<dbReference type="CDD" id="cd00035">
    <property type="entry name" value="ChtBD1"/>
    <property type="match status" value="1"/>
</dbReference>
<dbReference type="Gene3D" id="3.10.50.10">
    <property type="match status" value="1"/>
</dbReference>
<evidence type="ECO:0000313" key="13">
    <source>
        <dbReference type="Proteomes" id="UP001305647"/>
    </source>
</evidence>
<dbReference type="InterPro" id="IPR001002">
    <property type="entry name" value="Chitin-bd_1"/>
</dbReference>
<dbReference type="SUPFAM" id="SSF51445">
    <property type="entry name" value="(Trans)glycosidases"/>
    <property type="match status" value="1"/>
</dbReference>
<dbReference type="InterPro" id="IPR011583">
    <property type="entry name" value="Chitinase_II/V-like_cat"/>
</dbReference>
<keyword evidence="7" id="KW-1015">Disulfide bond</keyword>
<feature type="domain" description="GH18" evidence="11">
    <location>
        <begin position="218"/>
        <end position="569"/>
    </location>
</feature>
<feature type="region of interest" description="Disordered" evidence="8">
    <location>
        <begin position="64"/>
        <end position="88"/>
    </location>
</feature>
<dbReference type="PANTHER" id="PTHR11177:SF333">
    <property type="entry name" value="CHITINASE"/>
    <property type="match status" value="1"/>
</dbReference>
<dbReference type="SMART" id="SM00270">
    <property type="entry name" value="ChtBD1"/>
    <property type="match status" value="2"/>
</dbReference>
<evidence type="ECO:0000256" key="1">
    <source>
        <dbReference type="ARBA" id="ARBA00008682"/>
    </source>
</evidence>
<dbReference type="SMART" id="SM00636">
    <property type="entry name" value="Glyco_18"/>
    <property type="match status" value="1"/>
</dbReference>
<keyword evidence="9" id="KW-0732">Signal</keyword>
<feature type="region of interest" description="Disordered" evidence="8">
    <location>
        <begin position="1492"/>
        <end position="1547"/>
    </location>
</feature>
<dbReference type="InterPro" id="IPR001223">
    <property type="entry name" value="Glyco_hydro18_cat"/>
</dbReference>
<evidence type="ECO:0000259" key="10">
    <source>
        <dbReference type="PROSITE" id="PS50941"/>
    </source>
</evidence>
<dbReference type="InterPro" id="IPR000209">
    <property type="entry name" value="Peptidase_S8/S53_dom"/>
</dbReference>
<feature type="domain" description="Chitin-binding type-1" evidence="10">
    <location>
        <begin position="149"/>
        <end position="203"/>
    </location>
</feature>
<proteinExistence type="inferred from homology"/>
<dbReference type="PROSITE" id="PS51910">
    <property type="entry name" value="GH18_2"/>
    <property type="match status" value="1"/>
</dbReference>
<reference evidence="12" key="2">
    <citation type="submission" date="2023-05" db="EMBL/GenBank/DDBJ databases">
        <authorList>
            <consortium name="Lawrence Berkeley National Laboratory"/>
            <person name="Steindorff A."/>
            <person name="Hensen N."/>
            <person name="Bonometti L."/>
            <person name="Westerberg I."/>
            <person name="Brannstrom I.O."/>
            <person name="Guillou S."/>
            <person name="Cros-Aarteil S."/>
            <person name="Calhoun S."/>
            <person name="Haridas S."/>
            <person name="Kuo A."/>
            <person name="Mondo S."/>
            <person name="Pangilinan J."/>
            <person name="Riley R."/>
            <person name="Labutti K."/>
            <person name="Andreopoulos B."/>
            <person name="Lipzen A."/>
            <person name="Chen C."/>
            <person name="Yanf M."/>
            <person name="Daum C."/>
            <person name="Ng V."/>
            <person name="Clum A."/>
            <person name="Ohm R."/>
            <person name="Martin F."/>
            <person name="Silar P."/>
            <person name="Natvig D."/>
            <person name="Lalanne C."/>
            <person name="Gautier V."/>
            <person name="Ament-Velasquez S.L."/>
            <person name="Kruys A."/>
            <person name="Hutchinson M.I."/>
            <person name="Powell A.J."/>
            <person name="Barry K."/>
            <person name="Miller A.N."/>
            <person name="Grigoriev I.V."/>
            <person name="Debuchy R."/>
            <person name="Gladieux P."/>
            <person name="Thoren M.H."/>
            <person name="Johannesson H."/>
        </authorList>
    </citation>
    <scope>NUCLEOTIDE SEQUENCE</scope>
    <source>
        <strain evidence="12">CBS 757.83</strain>
    </source>
</reference>
<dbReference type="Pfam" id="PF00082">
    <property type="entry name" value="Peptidase_S8"/>
    <property type="match status" value="1"/>
</dbReference>
<dbReference type="InterPro" id="IPR036852">
    <property type="entry name" value="Peptidase_S8/S53_dom_sf"/>
</dbReference>
<evidence type="ECO:0000256" key="7">
    <source>
        <dbReference type="PROSITE-ProRule" id="PRU00261"/>
    </source>
</evidence>
<dbReference type="InterPro" id="IPR018371">
    <property type="entry name" value="Chitin-binding_1_CS"/>
</dbReference>
<comment type="caution">
    <text evidence="12">The sequence shown here is derived from an EMBL/GenBank/DDBJ whole genome shotgun (WGS) entry which is preliminary data.</text>
</comment>
<feature type="region of interest" description="Disordered" evidence="8">
    <location>
        <begin position="685"/>
        <end position="775"/>
    </location>
</feature>
<dbReference type="InterPro" id="IPR023828">
    <property type="entry name" value="Peptidase_S8_Ser-AS"/>
</dbReference>
<evidence type="ECO:0000256" key="2">
    <source>
        <dbReference type="ARBA" id="ARBA00012729"/>
    </source>
</evidence>
<feature type="compositionally biased region" description="Gly residues" evidence="8">
    <location>
        <begin position="1521"/>
        <end position="1538"/>
    </location>
</feature>
<dbReference type="InterPro" id="IPR036861">
    <property type="entry name" value="Endochitinase-like_sf"/>
</dbReference>
<feature type="compositionally biased region" description="Low complexity" evidence="8">
    <location>
        <begin position="752"/>
        <end position="764"/>
    </location>
</feature>
<evidence type="ECO:0000256" key="5">
    <source>
        <dbReference type="ARBA" id="ARBA00022801"/>
    </source>
</evidence>
<dbReference type="Proteomes" id="UP001305647">
    <property type="component" value="Unassembled WGS sequence"/>
</dbReference>
<feature type="chain" id="PRO_5042978952" description="chitinase" evidence="9">
    <location>
        <begin position="31"/>
        <end position="1810"/>
    </location>
</feature>
<keyword evidence="6" id="KW-0720">Serine protease</keyword>
<dbReference type="Pfam" id="PF00704">
    <property type="entry name" value="Glyco_hydro_18"/>
    <property type="match status" value="1"/>
</dbReference>
<dbReference type="Pfam" id="PF00187">
    <property type="entry name" value="Chitin_bind_1"/>
    <property type="match status" value="1"/>
</dbReference>
<dbReference type="SUPFAM" id="SSF52743">
    <property type="entry name" value="Subtilisin-like"/>
    <property type="match status" value="1"/>
</dbReference>
<feature type="disulfide bond" evidence="7">
    <location>
        <begin position="168"/>
        <end position="182"/>
    </location>
</feature>
<evidence type="ECO:0000313" key="12">
    <source>
        <dbReference type="EMBL" id="KAK4097355.1"/>
    </source>
</evidence>
<dbReference type="CDD" id="cd00306">
    <property type="entry name" value="Peptidases_S8_S53"/>
    <property type="match status" value="1"/>
</dbReference>
<evidence type="ECO:0000256" key="3">
    <source>
        <dbReference type="ARBA" id="ARBA00022669"/>
    </source>
</evidence>
<dbReference type="Gene3D" id="3.20.20.80">
    <property type="entry name" value="Glycosidases"/>
    <property type="match status" value="1"/>
</dbReference>
<dbReference type="PROSITE" id="PS50941">
    <property type="entry name" value="CHIT_BIND_I_2"/>
    <property type="match status" value="1"/>
</dbReference>
<dbReference type="SUPFAM" id="SSF57016">
    <property type="entry name" value="Plant lectins/antimicrobial peptides"/>
    <property type="match status" value="1"/>
</dbReference>
<dbReference type="GO" id="GO:0008843">
    <property type="term" value="F:endochitinase activity"/>
    <property type="evidence" value="ECO:0007669"/>
    <property type="project" value="UniProtKB-EC"/>
</dbReference>
<keyword evidence="4" id="KW-0645">Protease</keyword>
<dbReference type="Gene3D" id="3.30.60.10">
    <property type="entry name" value="Endochitinase-like"/>
    <property type="match status" value="1"/>
</dbReference>
<evidence type="ECO:0000256" key="8">
    <source>
        <dbReference type="SAM" id="MobiDB-lite"/>
    </source>
</evidence>